<dbReference type="PANTHER" id="PTHR33992:SF1">
    <property type="entry name" value="RIBONUCLEASE P PROTEIN COMPONENT"/>
    <property type="match status" value="1"/>
</dbReference>
<reference evidence="7" key="1">
    <citation type="submission" date="2020-05" db="EMBL/GenBank/DDBJ databases">
        <authorList>
            <person name="Chiriac C."/>
            <person name="Salcher M."/>
            <person name="Ghai R."/>
            <person name="Kavagutti S V."/>
        </authorList>
    </citation>
    <scope>NUCLEOTIDE SEQUENCE</scope>
</reference>
<dbReference type="Gene3D" id="3.30.230.10">
    <property type="match status" value="1"/>
</dbReference>
<protein>
    <submittedName>
        <fullName evidence="7">Unannotated protein</fullName>
    </submittedName>
</protein>
<dbReference type="EMBL" id="CAFBPD010000060">
    <property type="protein sequence ID" value="CAB5003349.1"/>
    <property type="molecule type" value="Genomic_DNA"/>
</dbReference>
<dbReference type="SUPFAM" id="SSF54211">
    <property type="entry name" value="Ribosomal protein S5 domain 2-like"/>
    <property type="match status" value="1"/>
</dbReference>
<proteinExistence type="predicted"/>
<dbReference type="InterPro" id="IPR000100">
    <property type="entry name" value="RNase_P"/>
</dbReference>
<evidence type="ECO:0000256" key="2">
    <source>
        <dbReference type="ARBA" id="ARBA00022722"/>
    </source>
</evidence>
<sequence length="86" mass="8881">MPPPGAIGDPSTTRIGFTVGKGVGGSVIRHAVARRLRWQARSLLTLLPDGCTVVVRALPKAAVASSARLGDELRSAFSSAAVKMAK</sequence>
<dbReference type="InterPro" id="IPR014721">
    <property type="entry name" value="Ribsml_uS5_D2-typ_fold_subgr"/>
</dbReference>
<keyword evidence="4" id="KW-0378">Hydrolase</keyword>
<evidence type="ECO:0000256" key="1">
    <source>
        <dbReference type="ARBA" id="ARBA00022694"/>
    </source>
</evidence>
<keyword evidence="5" id="KW-0694">RNA-binding</keyword>
<evidence type="ECO:0000256" key="3">
    <source>
        <dbReference type="ARBA" id="ARBA00022759"/>
    </source>
</evidence>
<dbReference type="InterPro" id="IPR020568">
    <property type="entry name" value="Ribosomal_Su5_D2-typ_SF"/>
</dbReference>
<dbReference type="GO" id="GO:0000049">
    <property type="term" value="F:tRNA binding"/>
    <property type="evidence" value="ECO:0007669"/>
    <property type="project" value="InterPro"/>
</dbReference>
<accession>A0A6J7PIX2</accession>
<dbReference type="AlphaFoldDB" id="A0A6J7PIX2"/>
<dbReference type="PANTHER" id="PTHR33992">
    <property type="entry name" value="RIBONUCLEASE P PROTEIN COMPONENT"/>
    <property type="match status" value="1"/>
</dbReference>
<keyword evidence="3" id="KW-0255">Endonuclease</keyword>
<keyword evidence="2" id="KW-0540">Nuclease</keyword>
<name>A0A6J7PIX2_9ZZZZ</name>
<dbReference type="GO" id="GO:0030677">
    <property type="term" value="C:ribonuclease P complex"/>
    <property type="evidence" value="ECO:0007669"/>
    <property type="project" value="TreeGrafter"/>
</dbReference>
<dbReference type="Pfam" id="PF00825">
    <property type="entry name" value="Ribonuclease_P"/>
    <property type="match status" value="1"/>
</dbReference>
<organism evidence="7">
    <name type="scientific">freshwater metagenome</name>
    <dbReference type="NCBI Taxonomy" id="449393"/>
    <lineage>
        <taxon>unclassified sequences</taxon>
        <taxon>metagenomes</taxon>
        <taxon>ecological metagenomes</taxon>
    </lineage>
</organism>
<dbReference type="GO" id="GO:0004526">
    <property type="term" value="F:ribonuclease P activity"/>
    <property type="evidence" value="ECO:0007669"/>
    <property type="project" value="InterPro"/>
</dbReference>
<dbReference type="EMBL" id="CAEZYW010000018">
    <property type="protein sequence ID" value="CAB4731355.1"/>
    <property type="molecule type" value="Genomic_DNA"/>
</dbReference>
<evidence type="ECO:0000256" key="4">
    <source>
        <dbReference type="ARBA" id="ARBA00022801"/>
    </source>
</evidence>
<evidence type="ECO:0000313" key="7">
    <source>
        <dbReference type="EMBL" id="CAB5003349.1"/>
    </source>
</evidence>
<evidence type="ECO:0000313" key="6">
    <source>
        <dbReference type="EMBL" id="CAB4731355.1"/>
    </source>
</evidence>
<gene>
    <name evidence="6" type="ORF">UFOPK2786_00202</name>
    <name evidence="7" type="ORF">UFOPK4061_00448</name>
</gene>
<keyword evidence="1" id="KW-0819">tRNA processing</keyword>
<dbReference type="GO" id="GO:0042781">
    <property type="term" value="F:3'-tRNA processing endoribonuclease activity"/>
    <property type="evidence" value="ECO:0007669"/>
    <property type="project" value="TreeGrafter"/>
</dbReference>
<evidence type="ECO:0000256" key="5">
    <source>
        <dbReference type="ARBA" id="ARBA00022884"/>
    </source>
</evidence>